<proteinExistence type="predicted"/>
<keyword evidence="1" id="KW-0472">Membrane</keyword>
<organism evidence="2 3">
    <name type="scientific">Pelagovum pacificum</name>
    <dbReference type="NCBI Taxonomy" id="2588711"/>
    <lineage>
        <taxon>Bacteria</taxon>
        <taxon>Pseudomonadati</taxon>
        <taxon>Pseudomonadota</taxon>
        <taxon>Alphaproteobacteria</taxon>
        <taxon>Rhodobacterales</taxon>
        <taxon>Paracoccaceae</taxon>
        <taxon>Pelagovum</taxon>
    </lineage>
</organism>
<gene>
    <name evidence="2" type="ORF">FHY64_07910</name>
</gene>
<accession>A0A5C5GGQ2</accession>
<feature type="transmembrane region" description="Helical" evidence="1">
    <location>
        <begin position="20"/>
        <end position="38"/>
    </location>
</feature>
<keyword evidence="1" id="KW-0812">Transmembrane</keyword>
<evidence type="ECO:0000313" key="2">
    <source>
        <dbReference type="EMBL" id="TNY33189.1"/>
    </source>
</evidence>
<keyword evidence="1" id="KW-1133">Transmembrane helix</keyword>
<evidence type="ECO:0000313" key="3">
    <source>
        <dbReference type="Proteomes" id="UP000314011"/>
    </source>
</evidence>
<dbReference type="RefSeq" id="WP_140193876.1">
    <property type="nucleotide sequence ID" value="NZ_CP065915.1"/>
</dbReference>
<reference evidence="2 3" key="1">
    <citation type="submission" date="2019-06" db="EMBL/GenBank/DDBJ databases">
        <title>Genome of new Rhodobacteraceae sp. SM1903.</title>
        <authorList>
            <person name="Ren X."/>
        </authorList>
    </citation>
    <scope>NUCLEOTIDE SEQUENCE [LARGE SCALE GENOMIC DNA]</scope>
    <source>
        <strain evidence="2 3">SM1903</strain>
    </source>
</reference>
<protein>
    <recommendedName>
        <fullName evidence="4">PH domain-containing protein</fullName>
    </recommendedName>
</protein>
<keyword evidence="3" id="KW-1185">Reference proteome</keyword>
<dbReference type="AlphaFoldDB" id="A0A5C5GGQ2"/>
<evidence type="ECO:0000256" key="1">
    <source>
        <dbReference type="SAM" id="Phobius"/>
    </source>
</evidence>
<dbReference type="EMBL" id="VFFF01000001">
    <property type="protein sequence ID" value="TNY33189.1"/>
    <property type="molecule type" value="Genomic_DNA"/>
</dbReference>
<sequence length="163" mass="17597">MTTDRAEELFRLQASPPRRAFAVGVLYVLGALLAYLAFAAPAAAGYRIALVLCGAVTMWAGERMRQGTKEAVVLTTDGLVESTGRVIAPLDRIVKVDRGTFAFRPSNGFLVTLDSPMERAWVPGLWWRVGRRIGLGGVTSGGQSKAMADQLALMVADLSTERR</sequence>
<evidence type="ECO:0008006" key="4">
    <source>
        <dbReference type="Google" id="ProtNLM"/>
    </source>
</evidence>
<name>A0A5C5GGQ2_9RHOB</name>
<dbReference type="Proteomes" id="UP000314011">
    <property type="component" value="Unassembled WGS sequence"/>
</dbReference>
<comment type="caution">
    <text evidence="2">The sequence shown here is derived from an EMBL/GenBank/DDBJ whole genome shotgun (WGS) entry which is preliminary data.</text>
</comment>
<dbReference type="OrthoDB" id="7862519at2"/>